<proteinExistence type="inferred from homology"/>
<evidence type="ECO:0000256" key="1">
    <source>
        <dbReference type="ARBA" id="ARBA00008142"/>
    </source>
</evidence>
<dbReference type="PANTHER" id="PTHR46161:SF1">
    <property type="entry name" value="NUCLEOSIDE DIPHOSPHATE KINASE HOMOLOG 5"/>
    <property type="match status" value="1"/>
</dbReference>
<sequence>MLERTLAIIKPEAISHESQIHFEIANAGLSIVAKKHVLLTKDQCEDFLIQQKNDPNFKSTCQSMCSDTCTILILEGQNAVRLWLEMLGPDDVDQARRTDPDL</sequence>
<dbReference type="InterPro" id="IPR036850">
    <property type="entry name" value="NDK-like_dom_sf"/>
</dbReference>
<dbReference type="Gene3D" id="3.30.70.141">
    <property type="entry name" value="Nucleoside diphosphate kinase-like domain"/>
    <property type="match status" value="1"/>
</dbReference>
<dbReference type="GO" id="GO:1902176">
    <property type="term" value="P:negative regulation of oxidative stress-induced intrinsic apoptotic signaling pathway"/>
    <property type="evidence" value="ECO:0007669"/>
    <property type="project" value="TreeGrafter"/>
</dbReference>
<dbReference type="PANTHER" id="PTHR46161">
    <property type="entry name" value="NUCLEOSIDE DIPHOSPHATE KINASE"/>
    <property type="match status" value="1"/>
</dbReference>
<accession>A0A915IHI4</accession>
<dbReference type="WBParaSite" id="nRc.2.0.1.t13540-RA">
    <property type="protein sequence ID" value="nRc.2.0.1.t13540-RA"/>
    <property type="gene ID" value="nRc.2.0.1.g13540"/>
</dbReference>
<organism evidence="4 5">
    <name type="scientific">Romanomermis culicivorax</name>
    <name type="common">Nematode worm</name>
    <dbReference type="NCBI Taxonomy" id="13658"/>
    <lineage>
        <taxon>Eukaryota</taxon>
        <taxon>Metazoa</taxon>
        <taxon>Ecdysozoa</taxon>
        <taxon>Nematoda</taxon>
        <taxon>Enoplea</taxon>
        <taxon>Dorylaimia</taxon>
        <taxon>Mermithida</taxon>
        <taxon>Mermithoidea</taxon>
        <taxon>Mermithidae</taxon>
        <taxon>Romanomermis</taxon>
    </lineage>
</organism>
<dbReference type="Pfam" id="PF00334">
    <property type="entry name" value="NDK"/>
    <property type="match status" value="1"/>
</dbReference>
<evidence type="ECO:0000256" key="2">
    <source>
        <dbReference type="PROSITE-ProRule" id="PRU00706"/>
    </source>
</evidence>
<reference evidence="5" key="1">
    <citation type="submission" date="2022-11" db="UniProtKB">
        <authorList>
            <consortium name="WormBaseParasite"/>
        </authorList>
    </citation>
    <scope>IDENTIFICATION</scope>
</reference>
<dbReference type="SUPFAM" id="SSF54919">
    <property type="entry name" value="Nucleoside diphosphate kinase, NDK"/>
    <property type="match status" value="1"/>
</dbReference>
<dbReference type="OMA" id="PNRYCGT"/>
<dbReference type="PROSITE" id="PS51374">
    <property type="entry name" value="NDPK_LIKE"/>
    <property type="match status" value="1"/>
</dbReference>
<evidence type="ECO:0000313" key="4">
    <source>
        <dbReference type="Proteomes" id="UP000887565"/>
    </source>
</evidence>
<evidence type="ECO:0000259" key="3">
    <source>
        <dbReference type="SMART" id="SM00562"/>
    </source>
</evidence>
<comment type="caution">
    <text evidence="2">Lacks conserved residue(s) required for the propagation of feature annotation.</text>
</comment>
<dbReference type="SMART" id="SM00562">
    <property type="entry name" value="NDK"/>
    <property type="match status" value="1"/>
</dbReference>
<feature type="domain" description="Nucleoside diphosphate kinase-like" evidence="3">
    <location>
        <begin position="2"/>
        <end position="101"/>
    </location>
</feature>
<keyword evidence="4" id="KW-1185">Reference proteome</keyword>
<dbReference type="GO" id="GO:0003341">
    <property type="term" value="P:cilium movement"/>
    <property type="evidence" value="ECO:0007669"/>
    <property type="project" value="TreeGrafter"/>
</dbReference>
<comment type="similarity">
    <text evidence="1 2">Belongs to the NDK family.</text>
</comment>
<dbReference type="AlphaFoldDB" id="A0A915IHI4"/>
<dbReference type="InterPro" id="IPR034907">
    <property type="entry name" value="NDK-like_dom"/>
</dbReference>
<protein>
    <submittedName>
        <fullName evidence="5">Nucleoside diphosphate kinase-like domain-containing protein</fullName>
    </submittedName>
</protein>
<dbReference type="GO" id="GO:0005929">
    <property type="term" value="C:cilium"/>
    <property type="evidence" value="ECO:0007669"/>
    <property type="project" value="TreeGrafter"/>
</dbReference>
<dbReference type="Proteomes" id="UP000887565">
    <property type="component" value="Unplaced"/>
</dbReference>
<evidence type="ECO:0000313" key="5">
    <source>
        <dbReference type="WBParaSite" id="nRc.2.0.1.t13540-RA"/>
    </source>
</evidence>
<name>A0A915IHI4_ROMCU</name>